<evidence type="ECO:0000256" key="2">
    <source>
        <dbReference type="SAM" id="Phobius"/>
    </source>
</evidence>
<evidence type="ECO:0008006" key="5">
    <source>
        <dbReference type="Google" id="ProtNLM"/>
    </source>
</evidence>
<dbReference type="Proteomes" id="UP001596122">
    <property type="component" value="Unassembled WGS sequence"/>
</dbReference>
<evidence type="ECO:0000313" key="3">
    <source>
        <dbReference type="EMBL" id="MFC5382355.1"/>
    </source>
</evidence>
<evidence type="ECO:0000313" key="4">
    <source>
        <dbReference type="Proteomes" id="UP001596122"/>
    </source>
</evidence>
<feature type="transmembrane region" description="Helical" evidence="2">
    <location>
        <begin position="45"/>
        <end position="66"/>
    </location>
</feature>
<comment type="caution">
    <text evidence="3">The sequence shown here is derived from an EMBL/GenBank/DDBJ whole genome shotgun (WGS) entry which is preliminary data.</text>
</comment>
<name>A0ABW0GRK6_9MICO</name>
<protein>
    <recommendedName>
        <fullName evidence="5">Lipopolysaccharide assembly protein A domain-containing protein</fullName>
    </recommendedName>
</protein>
<feature type="region of interest" description="Disordered" evidence="1">
    <location>
        <begin position="91"/>
        <end position="226"/>
    </location>
</feature>
<evidence type="ECO:0000256" key="1">
    <source>
        <dbReference type="SAM" id="MobiDB-lite"/>
    </source>
</evidence>
<proteinExistence type="predicted"/>
<feature type="compositionally biased region" description="Low complexity" evidence="1">
    <location>
        <begin position="91"/>
        <end position="100"/>
    </location>
</feature>
<dbReference type="EMBL" id="JBHSLD010000025">
    <property type="protein sequence ID" value="MFC5382355.1"/>
    <property type="molecule type" value="Genomic_DNA"/>
</dbReference>
<keyword evidence="2" id="KW-1133">Transmembrane helix</keyword>
<gene>
    <name evidence="3" type="ORF">ACFPJ6_16440</name>
</gene>
<organism evidence="3 4">
    <name type="scientific">Aquipuribacter nitratireducens</name>
    <dbReference type="NCBI Taxonomy" id="650104"/>
    <lineage>
        <taxon>Bacteria</taxon>
        <taxon>Bacillati</taxon>
        <taxon>Actinomycetota</taxon>
        <taxon>Actinomycetes</taxon>
        <taxon>Micrococcales</taxon>
        <taxon>Intrasporangiaceae</taxon>
        <taxon>Aquipuribacter</taxon>
    </lineage>
</organism>
<sequence>MVVLGILLLVVAVVVLAFILLGGLPPGPGTEVSFDVFNLTLETSAVALFGLGALTLLILELAVLAIRSGARRSSRKRAELQRLRRVEQEVQARQAAEAQRNTTVPDSGYSAPPPAPFARRDTAERPALRDDDDAAQRREESTQVVRRPGDDDRSETTDATDTPGGAGRGDGDGTATLSPQDRSGDDAGRERHAGERADGAQGDDLPVADRPDGTLSTDAESSRRQA</sequence>
<keyword evidence="4" id="KW-1185">Reference proteome</keyword>
<reference evidence="4" key="1">
    <citation type="journal article" date="2019" name="Int. J. Syst. Evol. Microbiol.">
        <title>The Global Catalogue of Microorganisms (GCM) 10K type strain sequencing project: providing services to taxonomists for standard genome sequencing and annotation.</title>
        <authorList>
            <consortium name="The Broad Institute Genomics Platform"/>
            <consortium name="The Broad Institute Genome Sequencing Center for Infectious Disease"/>
            <person name="Wu L."/>
            <person name="Ma J."/>
        </authorList>
    </citation>
    <scope>NUCLEOTIDE SEQUENCE [LARGE SCALE GENOMIC DNA]</scope>
    <source>
        <strain evidence="4">CCUG 43114</strain>
    </source>
</reference>
<keyword evidence="2" id="KW-0812">Transmembrane</keyword>
<feature type="compositionally biased region" description="Basic and acidic residues" evidence="1">
    <location>
        <begin position="118"/>
        <end position="156"/>
    </location>
</feature>
<dbReference type="RefSeq" id="WP_340270084.1">
    <property type="nucleotide sequence ID" value="NZ_JBBEOG010000005.1"/>
</dbReference>
<accession>A0ABW0GRK6</accession>
<keyword evidence="2" id="KW-0472">Membrane</keyword>
<feature type="compositionally biased region" description="Basic and acidic residues" evidence="1">
    <location>
        <begin position="182"/>
        <end position="198"/>
    </location>
</feature>